<name>A0A1I7G5T6_9PROT</name>
<evidence type="ECO:0000313" key="2">
    <source>
        <dbReference type="Proteomes" id="UP000182649"/>
    </source>
</evidence>
<accession>A0A1I7G5T6</accession>
<proteinExistence type="predicted"/>
<dbReference type="Proteomes" id="UP000182649">
    <property type="component" value="Unassembled WGS sequence"/>
</dbReference>
<organism evidence="1 2">
    <name type="scientific">Nitrosospira multiformis</name>
    <dbReference type="NCBI Taxonomy" id="1231"/>
    <lineage>
        <taxon>Bacteria</taxon>
        <taxon>Pseudomonadati</taxon>
        <taxon>Pseudomonadota</taxon>
        <taxon>Betaproteobacteria</taxon>
        <taxon>Nitrosomonadales</taxon>
        <taxon>Nitrosomonadaceae</taxon>
        <taxon>Nitrosospira</taxon>
    </lineage>
</organism>
<dbReference type="AlphaFoldDB" id="A0A1I7G5T6"/>
<sequence length="134" mass="15421">MDHWYAYHSDSVMKHSYASVGASQVYLTKRYSFAIGDIVWVVEGDLNRPKGFALVDCFRCAEVEYPPFHSGYERFKLKIVGRSSLLACEIPLAKMESWFATLHADYITKRRSFSLLTRELEIVNGLSRISGIRF</sequence>
<dbReference type="EMBL" id="FPBZ01000003">
    <property type="protein sequence ID" value="SFU43778.1"/>
    <property type="molecule type" value="Genomic_DNA"/>
</dbReference>
<evidence type="ECO:0008006" key="3">
    <source>
        <dbReference type="Google" id="ProtNLM"/>
    </source>
</evidence>
<reference evidence="1 2" key="1">
    <citation type="submission" date="2016-10" db="EMBL/GenBank/DDBJ databases">
        <authorList>
            <person name="de Groot N.N."/>
        </authorList>
    </citation>
    <scope>NUCLEOTIDE SEQUENCE [LARGE SCALE GENOMIC DNA]</scope>
    <source>
        <strain evidence="1 2">Nl14</strain>
    </source>
</reference>
<gene>
    <name evidence="1" type="ORF">SAMN05216417_103210</name>
</gene>
<protein>
    <recommendedName>
        <fullName evidence="3">EVE domain-containing protein</fullName>
    </recommendedName>
</protein>
<evidence type="ECO:0000313" key="1">
    <source>
        <dbReference type="EMBL" id="SFU43778.1"/>
    </source>
</evidence>